<accession>A0A816G8W8</accession>
<protein>
    <submittedName>
        <fullName evidence="2">Uncharacterized protein</fullName>
    </submittedName>
</protein>
<proteinExistence type="predicted"/>
<feature type="signal peptide" evidence="1">
    <location>
        <begin position="1"/>
        <end position="19"/>
    </location>
</feature>
<feature type="chain" id="PRO_5032965942" evidence="1">
    <location>
        <begin position="20"/>
        <end position="129"/>
    </location>
</feature>
<sequence>MSIIYYFVFISFIFPTLSAMPAPRDVYTAVIYNAQNKPIQCSIIWSQPHDLQQESAIFTVEKHDCQLTKEKTIGMGTWEARGVIKEIHCGNRVLAAPFYGVTSPQTNWGFRVESNEIVSMGPGSCINTN</sequence>
<organism evidence="2 3">
    <name type="scientific">Rotaria magnacalcarata</name>
    <dbReference type="NCBI Taxonomy" id="392030"/>
    <lineage>
        <taxon>Eukaryota</taxon>
        <taxon>Metazoa</taxon>
        <taxon>Spiralia</taxon>
        <taxon>Gnathifera</taxon>
        <taxon>Rotifera</taxon>
        <taxon>Eurotatoria</taxon>
        <taxon>Bdelloidea</taxon>
        <taxon>Philodinida</taxon>
        <taxon>Philodinidae</taxon>
        <taxon>Rotaria</taxon>
    </lineage>
</organism>
<dbReference type="OrthoDB" id="10044232at2759"/>
<evidence type="ECO:0000256" key="1">
    <source>
        <dbReference type="SAM" id="SignalP"/>
    </source>
</evidence>
<name>A0A816G8W8_9BILA</name>
<evidence type="ECO:0000313" key="2">
    <source>
        <dbReference type="EMBL" id="CAF1671109.1"/>
    </source>
</evidence>
<gene>
    <name evidence="2" type="ORF">KQP761_LOCUS34272</name>
</gene>
<reference evidence="2" key="1">
    <citation type="submission" date="2021-02" db="EMBL/GenBank/DDBJ databases">
        <authorList>
            <person name="Nowell W R."/>
        </authorList>
    </citation>
    <scope>NUCLEOTIDE SEQUENCE</scope>
</reference>
<comment type="caution">
    <text evidence="2">The sequence shown here is derived from an EMBL/GenBank/DDBJ whole genome shotgun (WGS) entry which is preliminary data.</text>
</comment>
<keyword evidence="1" id="KW-0732">Signal</keyword>
<dbReference type="EMBL" id="CAJNOW010019212">
    <property type="protein sequence ID" value="CAF1671109.1"/>
    <property type="molecule type" value="Genomic_DNA"/>
</dbReference>
<dbReference type="Proteomes" id="UP000663834">
    <property type="component" value="Unassembled WGS sequence"/>
</dbReference>
<dbReference type="AlphaFoldDB" id="A0A816G8W8"/>
<evidence type="ECO:0000313" key="3">
    <source>
        <dbReference type="Proteomes" id="UP000663834"/>
    </source>
</evidence>